<protein>
    <submittedName>
        <fullName evidence="1">Glucose-6-phosphate dehydrogenase</fullName>
    </submittedName>
</protein>
<keyword evidence="2" id="KW-1185">Reference proteome</keyword>
<accession>A0AAV4LXB1</accession>
<proteinExistence type="predicted"/>
<dbReference type="EMBL" id="BPLF01000003">
    <property type="protein sequence ID" value="GIX64613.1"/>
    <property type="molecule type" value="Genomic_DNA"/>
</dbReference>
<dbReference type="AlphaFoldDB" id="A0AAV4LXB1"/>
<dbReference type="Proteomes" id="UP001497744">
    <property type="component" value="Unassembled WGS sequence"/>
</dbReference>
<reference evidence="1 2" key="1">
    <citation type="submission" date="2021-06" db="EMBL/GenBank/DDBJ databases">
        <title>Genome sequence of Babesia caballi.</title>
        <authorList>
            <person name="Yamagishi J."/>
            <person name="Kidaka T."/>
            <person name="Ochi A."/>
        </authorList>
    </citation>
    <scope>NUCLEOTIDE SEQUENCE [LARGE SCALE GENOMIC DNA]</scope>
    <source>
        <strain evidence="1">USDA-D6B2</strain>
    </source>
</reference>
<dbReference type="GeneID" id="94196094"/>
<organism evidence="1 2">
    <name type="scientific">Babesia caballi</name>
    <dbReference type="NCBI Taxonomy" id="5871"/>
    <lineage>
        <taxon>Eukaryota</taxon>
        <taxon>Sar</taxon>
        <taxon>Alveolata</taxon>
        <taxon>Apicomplexa</taxon>
        <taxon>Aconoidasida</taxon>
        <taxon>Piroplasmida</taxon>
        <taxon>Babesiidae</taxon>
        <taxon>Babesia</taxon>
    </lineage>
</organism>
<evidence type="ECO:0000313" key="2">
    <source>
        <dbReference type="Proteomes" id="UP001497744"/>
    </source>
</evidence>
<sequence>MYWFSSTWLKGVQSAGECRRSCLLDAGTAQNLGEHQVDGVGVGAAAQAGREMSRSGQATHVRVRAASCVAAVDGETAAEGSGKREGADLPPHAETQDAIQAVQDGSHPAELLNDAFGVLGVPGGLMGGVCAVAADQGGEVEIGPAVFLGFVAKEGLDPVVMVSALRRLLPHGVAYRDVVAEVASGAQREKVPGGGVAARVVLDAGLHGVAVAEEAGQLTAGDGVELGQALPPDGAVEHVSVAGQRRGVFVQLGSDL</sequence>
<name>A0AAV4LXB1_BABCB</name>
<evidence type="ECO:0000313" key="1">
    <source>
        <dbReference type="EMBL" id="GIX64613.1"/>
    </source>
</evidence>
<comment type="caution">
    <text evidence="1">The sequence shown here is derived from an EMBL/GenBank/DDBJ whole genome shotgun (WGS) entry which is preliminary data.</text>
</comment>
<gene>
    <name evidence="1" type="ORF">BcabD6B2_40480</name>
</gene>
<dbReference type="RefSeq" id="XP_067716682.1">
    <property type="nucleotide sequence ID" value="XM_067860581.1"/>
</dbReference>